<reference evidence="2" key="1">
    <citation type="journal article" date="2021" name="PeerJ">
        <title>Extensive microbial diversity within the chicken gut microbiome revealed by metagenomics and culture.</title>
        <authorList>
            <person name="Gilroy R."/>
            <person name="Ravi A."/>
            <person name="Getino M."/>
            <person name="Pursley I."/>
            <person name="Horton D.L."/>
            <person name="Alikhan N.F."/>
            <person name="Baker D."/>
            <person name="Gharbi K."/>
            <person name="Hall N."/>
            <person name="Watson M."/>
            <person name="Adriaenssens E.M."/>
            <person name="Foster-Nyarko E."/>
            <person name="Jarju S."/>
            <person name="Secka A."/>
            <person name="Antonio M."/>
            <person name="Oren A."/>
            <person name="Chaudhuri R.R."/>
            <person name="La Ragione R."/>
            <person name="Hildebrand F."/>
            <person name="Pallen M.J."/>
        </authorList>
    </citation>
    <scope>NUCLEOTIDE SEQUENCE</scope>
    <source>
        <strain evidence="2">CHK55-1828</strain>
    </source>
</reference>
<feature type="signal peptide" evidence="1">
    <location>
        <begin position="1"/>
        <end position="19"/>
    </location>
</feature>
<dbReference type="AlphaFoldDB" id="A0A921I0L4"/>
<dbReference type="Proteomes" id="UP000717835">
    <property type="component" value="Unassembled WGS sequence"/>
</dbReference>
<dbReference type="Pfam" id="PF14092">
    <property type="entry name" value="DUF4270"/>
    <property type="match status" value="1"/>
</dbReference>
<dbReference type="InterPro" id="IPR025366">
    <property type="entry name" value="DUF4270"/>
</dbReference>
<organism evidence="2 3">
    <name type="scientific">Mediterranea massiliensis</name>
    <dbReference type="NCBI Taxonomy" id="1841865"/>
    <lineage>
        <taxon>Bacteria</taxon>
        <taxon>Pseudomonadati</taxon>
        <taxon>Bacteroidota</taxon>
        <taxon>Bacteroidia</taxon>
        <taxon>Bacteroidales</taxon>
        <taxon>Bacteroidaceae</taxon>
        <taxon>Mediterranea</taxon>
    </lineage>
</organism>
<proteinExistence type="predicted"/>
<evidence type="ECO:0000256" key="1">
    <source>
        <dbReference type="SAM" id="SignalP"/>
    </source>
</evidence>
<dbReference type="RefSeq" id="WP_276829176.1">
    <property type="nucleotide sequence ID" value="NZ_DYVX01000098.1"/>
</dbReference>
<evidence type="ECO:0000313" key="2">
    <source>
        <dbReference type="EMBL" id="HJF93157.1"/>
    </source>
</evidence>
<accession>A0A921I0L4</accession>
<comment type="caution">
    <text evidence="2">The sequence shown here is derived from an EMBL/GenBank/DDBJ whole genome shotgun (WGS) entry which is preliminary data.</text>
</comment>
<sequence>MKAKFIGALLTSVLTLLTACDDTTNTLGMSMLPSSDGMSSHTTTFQITTQSYLVDSVYAKTSTGYVGRFTDPDFGSYTASFLTELNCTDNFKFEDILPDVYEEYIENDTLKGKGTLVDENVRGVRLIVYYSTWFGDSLNACRMSAYELNDQWAQERKDENRHYRYTDINTDLYKGILLGRKAYTAYDATVPDSIRTATDSNGNATYSPSIVFNLDKEIGQKIYDENKSHPEYFKNADAFIENVFPGVCIQNDYGDGTILYVDRVDLEFQFQFHYVDSLGVKLTKKVNDANGSIGDDSTYIGRQTIFASTKEVIQANHFENSDKLKEKAAEKEWTYIKSPAGIFTEATLPYDEIYEELANDTLNAVKLTFTNYNEKSNYKFSMNVPSNVLLLRKQDLSTFFEENQVNDNITSFTASHNNVATNQYTFQNIARLVSTCINEKKAARNAAQQSAGANWDEAAWNEEWNAQHPDWNKVLLIPVSITTQSTSSTSNSSTTTAVQHDLQPGYAKLQGGDPENGGTKLTLEVTYTQFEQ</sequence>
<dbReference type="EMBL" id="DYVX01000098">
    <property type="protein sequence ID" value="HJF93157.1"/>
    <property type="molecule type" value="Genomic_DNA"/>
</dbReference>
<protein>
    <submittedName>
        <fullName evidence="2">DUF4270 domain-containing protein</fullName>
    </submittedName>
</protein>
<gene>
    <name evidence="2" type="ORF">K8W02_12355</name>
</gene>
<feature type="chain" id="PRO_5037563749" evidence="1">
    <location>
        <begin position="20"/>
        <end position="532"/>
    </location>
</feature>
<keyword evidence="1" id="KW-0732">Signal</keyword>
<evidence type="ECO:0000313" key="3">
    <source>
        <dbReference type="Proteomes" id="UP000717835"/>
    </source>
</evidence>
<reference evidence="2" key="2">
    <citation type="submission" date="2021-09" db="EMBL/GenBank/DDBJ databases">
        <authorList>
            <person name="Gilroy R."/>
        </authorList>
    </citation>
    <scope>NUCLEOTIDE SEQUENCE</scope>
    <source>
        <strain evidence="2">CHK55-1828</strain>
    </source>
</reference>
<dbReference type="PROSITE" id="PS51257">
    <property type="entry name" value="PROKAR_LIPOPROTEIN"/>
    <property type="match status" value="1"/>
</dbReference>
<name>A0A921I0L4_9BACT</name>